<dbReference type="Proteomes" id="UP000007463">
    <property type="component" value="Chromosome"/>
</dbReference>
<name>F2I9P6_FLUTR</name>
<dbReference type="RefSeq" id="WP_013685814.1">
    <property type="nucleotide sequence ID" value="NC_015321.1"/>
</dbReference>
<keyword evidence="2" id="KW-1185">Reference proteome</keyword>
<reference evidence="1 2" key="1">
    <citation type="journal article" date="2011" name="Stand. Genomic Sci.">
        <title>Complete genome sequence of the gliding freshwater bacterium Fluviicola taffensis type strain (RW262).</title>
        <authorList>
            <person name="Woyke T."/>
            <person name="Chertkov O."/>
            <person name="Lapidus A."/>
            <person name="Nolan M."/>
            <person name="Lucas S."/>
            <person name="Del Rio T.G."/>
            <person name="Tice H."/>
            <person name="Cheng J.F."/>
            <person name="Tapia R."/>
            <person name="Han C."/>
            <person name="Goodwin L."/>
            <person name="Pitluck S."/>
            <person name="Liolios K."/>
            <person name="Pagani I."/>
            <person name="Ivanova N."/>
            <person name="Huntemann M."/>
            <person name="Mavromatis K."/>
            <person name="Mikhailova N."/>
            <person name="Pati A."/>
            <person name="Chen A."/>
            <person name="Palaniappan K."/>
            <person name="Land M."/>
            <person name="Hauser L."/>
            <person name="Brambilla E.M."/>
            <person name="Rohde M."/>
            <person name="Mwirichia R."/>
            <person name="Sikorski J."/>
            <person name="Tindall B.J."/>
            <person name="Goker M."/>
            <person name="Bristow J."/>
            <person name="Eisen J.A."/>
            <person name="Markowitz V."/>
            <person name="Hugenholtz P."/>
            <person name="Klenk H.P."/>
            <person name="Kyrpides N.C."/>
        </authorList>
    </citation>
    <scope>NUCLEOTIDE SEQUENCE [LARGE SCALE GENOMIC DNA]</scope>
    <source>
        <strain evidence="2">DSM 16823 / RW262 / RW262</strain>
    </source>
</reference>
<reference evidence="2" key="2">
    <citation type="submission" date="2011-02" db="EMBL/GenBank/DDBJ databases">
        <title>The complete genome of Fluviicola taffensis DSM 16823.</title>
        <authorList>
            <consortium name="US DOE Joint Genome Institute (JGI-PGF)"/>
            <person name="Lucas S."/>
            <person name="Copeland A."/>
            <person name="Lapidus A."/>
            <person name="Bruce D."/>
            <person name="Goodwin L."/>
            <person name="Pitluck S."/>
            <person name="Kyrpides N."/>
            <person name="Mavromatis K."/>
            <person name="Ivanova N."/>
            <person name="Mikhailova N."/>
            <person name="Pagani I."/>
            <person name="Chertkov O."/>
            <person name="Detter J.C."/>
            <person name="Han C."/>
            <person name="Tapia R."/>
            <person name="Land M."/>
            <person name="Hauser L."/>
            <person name="Markowitz V."/>
            <person name="Cheng J.-F."/>
            <person name="Hugenholtz P."/>
            <person name="Woyke T."/>
            <person name="Wu D."/>
            <person name="Tindall B."/>
            <person name="Pomrenke H.G."/>
            <person name="Brambilla E."/>
            <person name="Klenk H.-P."/>
            <person name="Eisen J.A."/>
        </authorList>
    </citation>
    <scope>NUCLEOTIDE SEQUENCE [LARGE SCALE GENOMIC DNA]</scope>
    <source>
        <strain evidence="2">DSM 16823 / RW262 / RW262</strain>
    </source>
</reference>
<sequence length="51" mass="5420">MAIAIKSVPILKDKAAVSFNRNAKASVAKKATIKFTKEIAASSKILAKAQF</sequence>
<evidence type="ECO:0000313" key="2">
    <source>
        <dbReference type="Proteomes" id="UP000007463"/>
    </source>
</evidence>
<dbReference type="KEGG" id="fte:Fluta_1044"/>
<accession>F2I9P6</accession>
<evidence type="ECO:0000313" key="1">
    <source>
        <dbReference type="EMBL" id="AEA43042.1"/>
    </source>
</evidence>
<dbReference type="EMBL" id="CP002542">
    <property type="protein sequence ID" value="AEA43042.1"/>
    <property type="molecule type" value="Genomic_DNA"/>
</dbReference>
<dbReference type="AlphaFoldDB" id="F2I9P6"/>
<dbReference type="STRING" id="755732.Fluta_1044"/>
<protein>
    <submittedName>
        <fullName evidence="1">Uncharacterized protein</fullName>
    </submittedName>
</protein>
<proteinExistence type="predicted"/>
<organism evidence="1 2">
    <name type="scientific">Fluviicola taffensis (strain DSM 16823 / NCIMB 13979 / RW262)</name>
    <dbReference type="NCBI Taxonomy" id="755732"/>
    <lineage>
        <taxon>Bacteria</taxon>
        <taxon>Pseudomonadati</taxon>
        <taxon>Bacteroidota</taxon>
        <taxon>Flavobacteriia</taxon>
        <taxon>Flavobacteriales</taxon>
        <taxon>Crocinitomicaceae</taxon>
        <taxon>Fluviicola</taxon>
    </lineage>
</organism>
<dbReference type="HOGENOM" id="CLU_3099082_0_0_10"/>
<gene>
    <name evidence="1" type="ordered locus">Fluta_1044</name>
</gene>